<feature type="domain" description="Multidrug resistance protein MdtA-like barrel-sandwich hybrid" evidence="4">
    <location>
        <begin position="66"/>
        <end position="217"/>
    </location>
</feature>
<keyword evidence="3" id="KW-1133">Transmembrane helix</keyword>
<dbReference type="GO" id="GO:1990281">
    <property type="term" value="C:efflux pump complex"/>
    <property type="evidence" value="ECO:0007669"/>
    <property type="project" value="TreeGrafter"/>
</dbReference>
<protein>
    <submittedName>
        <fullName evidence="5">Efflux transporter periplasmic adaptor subunit</fullName>
    </submittedName>
</protein>
<dbReference type="Gene3D" id="2.40.30.170">
    <property type="match status" value="1"/>
</dbReference>
<dbReference type="Pfam" id="PF25917">
    <property type="entry name" value="BSH_RND"/>
    <property type="match status" value="1"/>
</dbReference>
<dbReference type="Proteomes" id="UP000242205">
    <property type="component" value="Chromosome"/>
</dbReference>
<dbReference type="InterPro" id="IPR006143">
    <property type="entry name" value="RND_pump_MFP"/>
</dbReference>
<feature type="coiled-coil region" evidence="2">
    <location>
        <begin position="111"/>
        <end position="183"/>
    </location>
</feature>
<keyword evidence="2" id="KW-0175">Coiled coil</keyword>
<keyword evidence="3" id="KW-0472">Membrane</keyword>
<evidence type="ECO:0000256" key="3">
    <source>
        <dbReference type="SAM" id="Phobius"/>
    </source>
</evidence>
<feature type="transmembrane region" description="Helical" evidence="3">
    <location>
        <begin position="12"/>
        <end position="29"/>
    </location>
</feature>
<evidence type="ECO:0000256" key="1">
    <source>
        <dbReference type="ARBA" id="ARBA00009477"/>
    </source>
</evidence>
<dbReference type="Gene3D" id="2.40.420.20">
    <property type="match status" value="1"/>
</dbReference>
<dbReference type="KEGG" id="atw:C0099_03760"/>
<dbReference type="Gene3D" id="2.40.50.100">
    <property type="match status" value="1"/>
</dbReference>
<dbReference type="SUPFAM" id="SSF111369">
    <property type="entry name" value="HlyD-like secretion proteins"/>
    <property type="match status" value="1"/>
</dbReference>
<reference evidence="5 6" key="1">
    <citation type="submission" date="2018-01" db="EMBL/GenBank/DDBJ databases">
        <authorList>
            <person name="Fu G.-Y."/>
        </authorList>
    </citation>
    <scope>NUCLEOTIDE SEQUENCE [LARGE SCALE GENOMIC DNA]</scope>
    <source>
        <strain evidence="5 6">SY39</strain>
    </source>
</reference>
<dbReference type="EMBL" id="CP025682">
    <property type="protein sequence ID" value="AUN94134.1"/>
    <property type="molecule type" value="Genomic_DNA"/>
</dbReference>
<proteinExistence type="inferred from homology"/>
<keyword evidence="6" id="KW-1185">Reference proteome</keyword>
<evidence type="ECO:0000256" key="2">
    <source>
        <dbReference type="SAM" id="Coils"/>
    </source>
</evidence>
<evidence type="ECO:0000313" key="5">
    <source>
        <dbReference type="EMBL" id="AUN94134.1"/>
    </source>
</evidence>
<dbReference type="AlphaFoldDB" id="A0A2I6S4E4"/>
<evidence type="ECO:0000313" key="6">
    <source>
        <dbReference type="Proteomes" id="UP000242205"/>
    </source>
</evidence>
<keyword evidence="3" id="KW-0812">Transmembrane</keyword>
<dbReference type="RefSeq" id="WP_102246206.1">
    <property type="nucleotide sequence ID" value="NZ_CP025682.1"/>
</dbReference>
<dbReference type="Gene3D" id="1.10.287.470">
    <property type="entry name" value="Helix hairpin bin"/>
    <property type="match status" value="1"/>
</dbReference>
<dbReference type="NCBIfam" id="TIGR01730">
    <property type="entry name" value="RND_mfp"/>
    <property type="match status" value="1"/>
</dbReference>
<dbReference type="OrthoDB" id="9806939at2"/>
<name>A0A2I6S4E4_9RHOO</name>
<dbReference type="PANTHER" id="PTHR30469:SF15">
    <property type="entry name" value="HLYD FAMILY OF SECRETION PROTEINS"/>
    <property type="match status" value="1"/>
</dbReference>
<accession>A0A2I6S4E4</accession>
<evidence type="ECO:0000259" key="4">
    <source>
        <dbReference type="Pfam" id="PF25917"/>
    </source>
</evidence>
<dbReference type="PANTHER" id="PTHR30469">
    <property type="entry name" value="MULTIDRUG RESISTANCE PROTEIN MDTA"/>
    <property type="match status" value="1"/>
</dbReference>
<gene>
    <name evidence="5" type="ORF">C0099_03760</name>
</gene>
<comment type="similarity">
    <text evidence="1">Belongs to the membrane fusion protein (MFP) (TC 8.A.1) family.</text>
</comment>
<organism evidence="5 6">
    <name type="scientific">Pseudazoarcus pumilus</name>
    <dbReference type="NCBI Taxonomy" id="2067960"/>
    <lineage>
        <taxon>Bacteria</taxon>
        <taxon>Pseudomonadati</taxon>
        <taxon>Pseudomonadota</taxon>
        <taxon>Betaproteobacteria</taxon>
        <taxon>Rhodocyclales</taxon>
        <taxon>Zoogloeaceae</taxon>
        <taxon>Pseudazoarcus</taxon>
    </lineage>
</organism>
<dbReference type="InterPro" id="IPR058625">
    <property type="entry name" value="MdtA-like_BSH"/>
</dbReference>
<sequence length="383" mass="41482">MKKLPLQGRTLALLAVIVPLLGLFIYVGLKSGPLAPVAVTVETVQARPITPRLFGIGITDVRYTYKIGPTFAGRVEHLAVHVGDKVEAGQTLGEMDPVDLDDQVRSRESAVKRAQAQLHEAQVRRDYAQSQTRRYEDLFALRASSEELLSAKKQELRVAEAALSSAREELARARADHEGLVAQRNNLRLVAPSNGIVAARDADPGTTVVAGQTVVEIIDPASLWINVRFDQMSAAGLTAGLPAWIQLRSREGETLKGRVLRVEPKADAVTEEILAKVVFDSLPRPLPPLGELAEVTIELPAQAATATIPNAALRREDNRIGVWRVVDADLAFTPITAGTSDLDGYLQVREGLDVGDQIVVYSEKALTSRSSIHIVDRIPGSAK</sequence>
<dbReference type="GO" id="GO:0015562">
    <property type="term" value="F:efflux transmembrane transporter activity"/>
    <property type="evidence" value="ECO:0007669"/>
    <property type="project" value="TreeGrafter"/>
</dbReference>